<dbReference type="Gene3D" id="1.10.287.810">
    <property type="entry name" value="Mitochondrial import inner membrane translocase subunit tim13 like domains"/>
    <property type="match status" value="1"/>
</dbReference>
<dbReference type="InterPro" id="IPR035427">
    <property type="entry name" value="Tim10-like_dom_sf"/>
</dbReference>
<dbReference type="AlphaFoldDB" id="A0A915KFM5"/>
<sequence length="308" mass="34513">MNFDSPTSGSVNENQQIDSRLAEFIVGENERLKFMENVVSFSESCFDKCLTGGSSFGSKMDAKTETCVVNCVNRTIDASVFLISRISSNAAAALHHHVIMNLSSQINSKVLKSVKTRITTISGQIYYEVKDSNGNYVEGEAVNVENAGFVVNMEPDLQVAELDKCVYIGSQDVAQNLELLREHEITHILNLSPIVENHFAENFVYENMPILDTPDFNIMDCLPRCLKFIDRALRQHDGSRVFIHCNAGVSRAAAIGVAYLMCKEKLNFEQSLDRVRSTRPCARPNDGFQKQLRVNESVIQNMRESDEL</sequence>
<dbReference type="SUPFAM" id="SSF144122">
    <property type="entry name" value="Tim10-like"/>
    <property type="match status" value="1"/>
</dbReference>
<name>A0A915KFM5_ROMCU</name>
<dbReference type="InterPro" id="IPR020422">
    <property type="entry name" value="TYR_PHOSPHATASE_DUAL_dom"/>
</dbReference>
<dbReference type="OMA" id="EHEITHI"/>
<dbReference type="PANTHER" id="PTHR46377">
    <property type="entry name" value="DUAL SPECIFICITY PROTEIN PHOSPHATASE 19"/>
    <property type="match status" value="1"/>
</dbReference>
<dbReference type="InterPro" id="IPR000340">
    <property type="entry name" value="Dual-sp_phosphatase_cat-dom"/>
</dbReference>
<evidence type="ECO:0000313" key="4">
    <source>
        <dbReference type="WBParaSite" id="nRc.2.0.1.t36769-RA"/>
    </source>
</evidence>
<dbReference type="InterPro" id="IPR000387">
    <property type="entry name" value="Tyr_Pase_dom"/>
</dbReference>
<feature type="domain" description="Tyrosine-protein phosphatase" evidence="1">
    <location>
        <begin position="158"/>
        <end position="301"/>
    </location>
</feature>
<dbReference type="InterPro" id="IPR029021">
    <property type="entry name" value="Prot-tyrosine_phosphatase-like"/>
</dbReference>
<dbReference type="PANTHER" id="PTHR46377:SF1">
    <property type="entry name" value="DUAL SPECIFICITY PROTEIN PHOSPHATASE 19"/>
    <property type="match status" value="1"/>
</dbReference>
<evidence type="ECO:0000259" key="1">
    <source>
        <dbReference type="PROSITE" id="PS50054"/>
    </source>
</evidence>
<dbReference type="SUPFAM" id="SSF52799">
    <property type="entry name" value="(Phosphotyrosine protein) phosphatases II"/>
    <property type="match status" value="1"/>
</dbReference>
<protein>
    <submittedName>
        <fullName evidence="4">Uncharacterized protein</fullName>
    </submittedName>
</protein>
<dbReference type="GO" id="GO:0005737">
    <property type="term" value="C:cytoplasm"/>
    <property type="evidence" value="ECO:0007669"/>
    <property type="project" value="TreeGrafter"/>
</dbReference>
<dbReference type="GO" id="GO:0008579">
    <property type="term" value="F:JUN kinase phosphatase activity"/>
    <property type="evidence" value="ECO:0007669"/>
    <property type="project" value="TreeGrafter"/>
</dbReference>
<dbReference type="Pfam" id="PF02953">
    <property type="entry name" value="zf-Tim10_DDP"/>
    <property type="match status" value="1"/>
</dbReference>
<dbReference type="Pfam" id="PF00782">
    <property type="entry name" value="DSPc"/>
    <property type="match status" value="1"/>
</dbReference>
<dbReference type="InterPro" id="IPR004217">
    <property type="entry name" value="Tim10-like"/>
</dbReference>
<proteinExistence type="predicted"/>
<keyword evidence="3" id="KW-1185">Reference proteome</keyword>
<reference evidence="4" key="1">
    <citation type="submission" date="2022-11" db="UniProtKB">
        <authorList>
            <consortium name="WormBaseParasite"/>
        </authorList>
    </citation>
    <scope>IDENTIFICATION</scope>
</reference>
<dbReference type="WBParaSite" id="nRc.2.0.1.t36769-RA">
    <property type="protein sequence ID" value="nRc.2.0.1.t36769-RA"/>
    <property type="gene ID" value="nRc.2.0.1.g36769"/>
</dbReference>
<dbReference type="PROSITE" id="PS50056">
    <property type="entry name" value="TYR_PHOSPHATASE_2"/>
    <property type="match status" value="1"/>
</dbReference>
<organism evidence="3 4">
    <name type="scientific">Romanomermis culicivorax</name>
    <name type="common">Nematode worm</name>
    <dbReference type="NCBI Taxonomy" id="13658"/>
    <lineage>
        <taxon>Eukaryota</taxon>
        <taxon>Metazoa</taxon>
        <taxon>Ecdysozoa</taxon>
        <taxon>Nematoda</taxon>
        <taxon>Enoplea</taxon>
        <taxon>Dorylaimia</taxon>
        <taxon>Mermithida</taxon>
        <taxon>Mermithoidea</taxon>
        <taxon>Mermithidae</taxon>
        <taxon>Romanomermis</taxon>
    </lineage>
</organism>
<dbReference type="Gene3D" id="3.90.190.10">
    <property type="entry name" value="Protein tyrosine phosphatase superfamily"/>
    <property type="match status" value="1"/>
</dbReference>
<feature type="domain" description="Tyrosine specific protein phosphatases" evidence="2">
    <location>
        <begin position="226"/>
        <end position="280"/>
    </location>
</feature>
<dbReference type="PROSITE" id="PS50054">
    <property type="entry name" value="TYR_PHOSPHATASE_DUAL"/>
    <property type="match status" value="1"/>
</dbReference>
<dbReference type="SMART" id="SM00195">
    <property type="entry name" value="DSPc"/>
    <property type="match status" value="1"/>
</dbReference>
<evidence type="ECO:0000313" key="3">
    <source>
        <dbReference type="Proteomes" id="UP000887565"/>
    </source>
</evidence>
<dbReference type="Proteomes" id="UP000887565">
    <property type="component" value="Unplaced"/>
</dbReference>
<evidence type="ECO:0000259" key="2">
    <source>
        <dbReference type="PROSITE" id="PS50056"/>
    </source>
</evidence>
<accession>A0A915KFM5</accession>